<organism evidence="9 10">
    <name type="scientific">Candidatus Thiodiazotropha taylori</name>
    <dbReference type="NCBI Taxonomy" id="2792791"/>
    <lineage>
        <taxon>Bacteria</taxon>
        <taxon>Pseudomonadati</taxon>
        <taxon>Pseudomonadota</taxon>
        <taxon>Gammaproteobacteria</taxon>
        <taxon>Chromatiales</taxon>
        <taxon>Sedimenticolaceae</taxon>
        <taxon>Candidatus Thiodiazotropha</taxon>
    </lineage>
</organism>
<feature type="chain" id="PRO_5037543898" evidence="8">
    <location>
        <begin position="18"/>
        <end position="415"/>
    </location>
</feature>
<dbReference type="GO" id="GO:0015483">
    <property type="term" value="F:long-chain fatty acid transporting porin activity"/>
    <property type="evidence" value="ECO:0007669"/>
    <property type="project" value="TreeGrafter"/>
</dbReference>
<evidence type="ECO:0000256" key="2">
    <source>
        <dbReference type="ARBA" id="ARBA00008163"/>
    </source>
</evidence>
<dbReference type="PANTHER" id="PTHR35093">
    <property type="entry name" value="OUTER MEMBRANE PROTEIN NMB0088-RELATED"/>
    <property type="match status" value="1"/>
</dbReference>
<evidence type="ECO:0000313" key="10">
    <source>
        <dbReference type="Proteomes" id="UP000770889"/>
    </source>
</evidence>
<keyword evidence="4" id="KW-0812">Transmembrane</keyword>
<keyword evidence="6" id="KW-0472">Membrane</keyword>
<dbReference type="EMBL" id="JAHHGM010000001">
    <property type="protein sequence ID" value="MBT2987430.1"/>
    <property type="molecule type" value="Genomic_DNA"/>
</dbReference>
<protein>
    <submittedName>
        <fullName evidence="9">Outer membrane protein transport protein</fullName>
    </submittedName>
</protein>
<gene>
    <name evidence="9" type="ORF">KME65_00555</name>
</gene>
<comment type="caution">
    <text evidence="9">The sequence shown here is derived from an EMBL/GenBank/DDBJ whole genome shotgun (WGS) entry which is preliminary data.</text>
</comment>
<evidence type="ECO:0000256" key="8">
    <source>
        <dbReference type="SAM" id="SignalP"/>
    </source>
</evidence>
<evidence type="ECO:0000256" key="1">
    <source>
        <dbReference type="ARBA" id="ARBA00004571"/>
    </source>
</evidence>
<name>A0A944M582_9GAMM</name>
<reference evidence="9 10" key="1">
    <citation type="submission" date="2021-05" db="EMBL/GenBank/DDBJ databases">
        <title>Genetic and Functional Diversity in Clade A Lucinid endosymbionts from the Bahamas.</title>
        <authorList>
            <person name="Giani N.M."/>
            <person name="Engel A.S."/>
            <person name="Campbell B.J."/>
        </authorList>
    </citation>
    <scope>NUCLEOTIDE SEQUENCE [LARGE SCALE GENOMIC DNA]</scope>
    <source>
        <strain evidence="9">LUC16012Gg_MoonRockCtena</strain>
    </source>
</reference>
<evidence type="ECO:0000256" key="3">
    <source>
        <dbReference type="ARBA" id="ARBA00022452"/>
    </source>
</evidence>
<keyword evidence="5 8" id="KW-0732">Signal</keyword>
<evidence type="ECO:0000256" key="7">
    <source>
        <dbReference type="ARBA" id="ARBA00023237"/>
    </source>
</evidence>
<comment type="similarity">
    <text evidence="2">Belongs to the OmpP1/FadL family.</text>
</comment>
<dbReference type="Proteomes" id="UP000770889">
    <property type="component" value="Unassembled WGS sequence"/>
</dbReference>
<evidence type="ECO:0000256" key="4">
    <source>
        <dbReference type="ARBA" id="ARBA00022692"/>
    </source>
</evidence>
<dbReference type="Gene3D" id="2.40.160.60">
    <property type="entry name" value="Outer membrane protein transport protein (OMPP1/FadL/TodX)"/>
    <property type="match status" value="1"/>
</dbReference>
<comment type="subcellular location">
    <subcellularLocation>
        <location evidence="1">Cell outer membrane</location>
        <topology evidence="1">Multi-pass membrane protein</topology>
    </subcellularLocation>
</comment>
<feature type="signal peptide" evidence="8">
    <location>
        <begin position="1"/>
        <end position="17"/>
    </location>
</feature>
<sequence length="415" mass="45146">MKRMLLLLLLFSANLHATNGYFSHGIGTKSKGMAGAGVSLGEDAASGALNPANLILAGERLELGASLFLPDRGFRANDDATGPVQIAPMTYDSDNSLFLIPQFAYSRQLDEANAIGVALVMNGLNTEYDDEIFRYFQRPGWEATAPTGVDLYQMALHLPYSHRVSDNLALGIAPIVALQAFRARGLNPFGAVSFYPDDVTGNGFDYAHGFGLNLGVNYRPVDGLALGLSVQSRLRMTEFDDYRGLFAEQGDFDIPATFQAGASFRLHDGLELALDYQRIYYSNIASVGNPNDVPLTAPILGADDGIGGGWRDAKVVKAGIRWQYDTQTVLRAGYSHGNQIVPPNQALLNILAPAVGRDHYTVGFTRQLSKAHEISLSLMYSPREEVKGTNPNTSGQTGTLYMEQTELEISYAWLF</sequence>
<dbReference type="InterPro" id="IPR005017">
    <property type="entry name" value="OMPP1/FadL/TodX"/>
</dbReference>
<proteinExistence type="inferred from homology"/>
<keyword evidence="3" id="KW-1134">Transmembrane beta strand</keyword>
<accession>A0A944M582</accession>
<dbReference type="AlphaFoldDB" id="A0A944M582"/>
<evidence type="ECO:0000313" key="9">
    <source>
        <dbReference type="EMBL" id="MBT2987430.1"/>
    </source>
</evidence>
<evidence type="ECO:0000256" key="5">
    <source>
        <dbReference type="ARBA" id="ARBA00022729"/>
    </source>
</evidence>
<dbReference type="GO" id="GO:0009279">
    <property type="term" value="C:cell outer membrane"/>
    <property type="evidence" value="ECO:0007669"/>
    <property type="project" value="UniProtKB-SubCell"/>
</dbReference>
<dbReference type="SUPFAM" id="SSF56935">
    <property type="entry name" value="Porins"/>
    <property type="match status" value="1"/>
</dbReference>
<evidence type="ECO:0000256" key="6">
    <source>
        <dbReference type="ARBA" id="ARBA00023136"/>
    </source>
</evidence>
<dbReference type="PANTHER" id="PTHR35093:SF8">
    <property type="entry name" value="OUTER MEMBRANE PROTEIN NMB0088-RELATED"/>
    <property type="match status" value="1"/>
</dbReference>
<dbReference type="Pfam" id="PF03349">
    <property type="entry name" value="Toluene_X"/>
    <property type="match status" value="1"/>
</dbReference>
<keyword evidence="7" id="KW-0998">Cell outer membrane</keyword>